<evidence type="ECO:0000256" key="11">
    <source>
        <dbReference type="ARBA" id="ARBA00022833"/>
    </source>
</evidence>
<evidence type="ECO:0000313" key="20">
    <source>
        <dbReference type="EMBL" id="JAN59733.1"/>
    </source>
</evidence>
<dbReference type="InterPro" id="IPR050344">
    <property type="entry name" value="Peptidase_M1_aminopeptidases"/>
</dbReference>
<dbReference type="GO" id="GO:0008270">
    <property type="term" value="F:zinc ion binding"/>
    <property type="evidence" value="ECO:0007669"/>
    <property type="project" value="UniProtKB-UniRule"/>
</dbReference>
<keyword evidence="12 19" id="KW-0482">Metalloprotease</keyword>
<dbReference type="InterPro" id="IPR014782">
    <property type="entry name" value="Peptidase_M1_dom"/>
</dbReference>
<evidence type="ECO:0000256" key="3">
    <source>
        <dbReference type="ARBA" id="ARBA00010136"/>
    </source>
</evidence>
<keyword evidence="5" id="KW-1003">Cell membrane</keyword>
<comment type="subcellular location">
    <subcellularLocation>
        <location evidence="2">Cell membrane</location>
        <topology evidence="2">Lipid-anchor</topology>
        <topology evidence="2">GPI-anchor</topology>
    </subcellularLocation>
</comment>
<dbReference type="Gene3D" id="2.60.40.1910">
    <property type="match status" value="1"/>
</dbReference>
<keyword evidence="6" id="KW-0336">GPI-anchor</keyword>
<dbReference type="GO" id="GO:0005737">
    <property type="term" value="C:cytoplasm"/>
    <property type="evidence" value="ECO:0007669"/>
    <property type="project" value="TreeGrafter"/>
</dbReference>
<keyword evidence="15" id="KW-0325">Glycoprotein</keyword>
<reference evidence="20" key="1">
    <citation type="submission" date="2015-10" db="EMBL/GenBank/DDBJ databases">
        <title>EvidentialGene: Evidence-directed Construction of Complete mRNA Transcriptomes without Genomes.</title>
        <authorList>
            <person name="Gilbert D.G."/>
        </authorList>
    </citation>
    <scope>NUCLEOTIDE SEQUENCE</scope>
</reference>
<feature type="active site" description="Proton acceptor" evidence="16">
    <location>
        <position position="342"/>
    </location>
</feature>
<evidence type="ECO:0000256" key="2">
    <source>
        <dbReference type="ARBA" id="ARBA00004609"/>
    </source>
</evidence>
<accession>A0A0P6BZ76</accession>
<organism evidence="20">
    <name type="scientific">Daphnia magna</name>
    <dbReference type="NCBI Taxonomy" id="35525"/>
    <lineage>
        <taxon>Eukaryota</taxon>
        <taxon>Metazoa</taxon>
        <taxon>Ecdysozoa</taxon>
        <taxon>Arthropoda</taxon>
        <taxon>Crustacea</taxon>
        <taxon>Branchiopoda</taxon>
        <taxon>Diplostraca</taxon>
        <taxon>Cladocera</taxon>
        <taxon>Anomopoda</taxon>
        <taxon>Daphniidae</taxon>
        <taxon>Daphnia</taxon>
    </lineage>
</organism>
<evidence type="ECO:0000256" key="6">
    <source>
        <dbReference type="ARBA" id="ARBA00022622"/>
    </source>
</evidence>
<feature type="site" description="Transition state stabilizer" evidence="18">
    <location>
        <position position="427"/>
    </location>
</feature>
<evidence type="ECO:0000256" key="1">
    <source>
        <dbReference type="ARBA" id="ARBA00000098"/>
    </source>
</evidence>
<evidence type="ECO:0000256" key="7">
    <source>
        <dbReference type="ARBA" id="ARBA00022670"/>
    </source>
</evidence>
<dbReference type="FunFam" id="2.60.40.1910:FF:000008">
    <property type="entry name" value="Aminopeptidase"/>
    <property type="match status" value="1"/>
</dbReference>
<dbReference type="EMBL" id="GDIQ01035004">
    <property type="protein sequence ID" value="JAN59733.1"/>
    <property type="molecule type" value="Transcribed_RNA"/>
</dbReference>
<sequence length="916" mass="103461">MTLSPYLLFIVAVVTVSTTAATSATKRVGRSGEDLRLPRDILPRSYEVTLLPILIEGNFTTEGYVSISVDCIQSTNNITLHIADIIFNPVDIELTDLATGQLISISSVVEDKVRQFLILTPNAQLLAGRQYRLSMAFTSILNNELRGFYRSSYNENATTKYMAVSQMQPTDARRAFPCFDEPNMKANFTMKLGRLTTQLSTSNMPVKETTPIADRPGYVWDLFETSLPVSTYLVGMMVSEFTFIDSPAGLSTTPFRIWTRPEAVSQAEYASRIGPQVLSFYEDYFQIAFPLPKQDMVALKDLSFGGMENWGMITYRETALLFDPVKSSESDKQRVVTVVAHELAHQWFGDLVTMDWWSELWLNEGFASYMEYLGANYVEPEFGLIEQIVINDIQDVFGVDALESSHPISVEVNDPNEINELFDDISYAKGASIIRMLNKFLGEQSFRAGLTNYLNGRKYSNAVADDLWSALTAQAIADNVNLPVDVRTIMNTWTLKMGYPIVTVTRDYATSAATVSQERFLLRSNPDSTDETVYRWWIPLTYTSDFSQPQKSSWMAFEQPAIQISNVGASNRWVIFNVDQVGYYRVNYDDANWNMIIAQLLLDYQQISLINRAQLLDDSLNIARVNALPYAFPLELTQYLTKEQDYIPWTSALNGLSYLDLMYIRTTGYGEFKGYLTKLVTPLYDYVKFNDTVGDSHLLIYTRVTAVTWACKLDIGDCVSNSVNFYQAWMNDPTNPTIVPVNQKATITCTAIANGGDPEWDFAFQRYLDSNVAAESSKLLFGLSCSTDPLTLQKLLEWSLDPTSGIRRNDASSVFINVGSNPIGRDLTFDFIQNRWSDMVAYFPSLYDLARIVDSVSEGFNTPAEVEELKQLQADHADELGTAARAIDQSIERSESNVEWMSLHYQEVLDWIQQNP</sequence>
<dbReference type="Gene3D" id="1.25.50.20">
    <property type="match status" value="1"/>
</dbReference>
<dbReference type="GO" id="GO:0016285">
    <property type="term" value="F:alanyl aminopeptidase activity"/>
    <property type="evidence" value="ECO:0007669"/>
    <property type="project" value="UniProtKB-EC"/>
</dbReference>
<dbReference type="SUPFAM" id="SSF55486">
    <property type="entry name" value="Metalloproteases ('zincins'), catalytic domain"/>
    <property type="match status" value="1"/>
</dbReference>
<dbReference type="Pfam" id="PF01433">
    <property type="entry name" value="Peptidase_M1"/>
    <property type="match status" value="1"/>
</dbReference>
<evidence type="ECO:0000256" key="19">
    <source>
        <dbReference type="RuleBase" id="RU364040"/>
    </source>
</evidence>
<protein>
    <recommendedName>
        <fullName evidence="19">Aminopeptidase</fullName>
        <ecNumber evidence="19">3.4.11.-</ecNumber>
    </recommendedName>
</protein>
<evidence type="ECO:0000256" key="16">
    <source>
        <dbReference type="PIRSR" id="PIRSR634016-1"/>
    </source>
</evidence>
<feature type="binding site" evidence="17">
    <location>
        <position position="364"/>
    </location>
    <ligand>
        <name>Zn(2+)</name>
        <dbReference type="ChEBI" id="CHEBI:29105"/>
        <note>catalytic</note>
    </ligand>
</feature>
<evidence type="ECO:0000256" key="5">
    <source>
        <dbReference type="ARBA" id="ARBA00022475"/>
    </source>
</evidence>
<evidence type="ECO:0000256" key="12">
    <source>
        <dbReference type="ARBA" id="ARBA00023049"/>
    </source>
</evidence>
<dbReference type="GO" id="GO:0098552">
    <property type="term" value="C:side of membrane"/>
    <property type="evidence" value="ECO:0007669"/>
    <property type="project" value="UniProtKB-KW"/>
</dbReference>
<dbReference type="Pfam" id="PF17900">
    <property type="entry name" value="Peptidase_M1_N"/>
    <property type="match status" value="1"/>
</dbReference>
<dbReference type="EC" id="3.4.11.-" evidence="19"/>
<dbReference type="GO" id="GO:0042277">
    <property type="term" value="F:peptide binding"/>
    <property type="evidence" value="ECO:0007669"/>
    <property type="project" value="TreeGrafter"/>
</dbReference>
<keyword evidence="4 19" id="KW-0031">Aminopeptidase</keyword>
<dbReference type="InterPro" id="IPR027268">
    <property type="entry name" value="Peptidase_M4/M1_CTD_sf"/>
</dbReference>
<dbReference type="SUPFAM" id="SSF63737">
    <property type="entry name" value="Leukotriene A4 hydrolase N-terminal domain"/>
    <property type="match status" value="1"/>
</dbReference>
<keyword evidence="13" id="KW-0472">Membrane</keyword>
<dbReference type="FunFam" id="1.25.50.20:FF:000001">
    <property type="entry name" value="Aminopeptidase"/>
    <property type="match status" value="1"/>
</dbReference>
<feature type="binding site" evidence="17">
    <location>
        <position position="341"/>
    </location>
    <ligand>
        <name>Zn(2+)</name>
        <dbReference type="ChEBI" id="CHEBI:29105"/>
        <note>catalytic</note>
    </ligand>
</feature>
<keyword evidence="10 19" id="KW-0378">Hydrolase</keyword>
<keyword evidence="7 19" id="KW-0645">Protease</keyword>
<evidence type="ECO:0000256" key="15">
    <source>
        <dbReference type="ARBA" id="ARBA00023180"/>
    </source>
</evidence>
<evidence type="ECO:0000256" key="10">
    <source>
        <dbReference type="ARBA" id="ARBA00022801"/>
    </source>
</evidence>
<evidence type="ECO:0000256" key="17">
    <source>
        <dbReference type="PIRSR" id="PIRSR634016-3"/>
    </source>
</evidence>
<keyword evidence="14" id="KW-1015">Disulfide bond</keyword>
<proteinExistence type="inferred from homology"/>
<dbReference type="Pfam" id="PF11838">
    <property type="entry name" value="ERAP1_C"/>
    <property type="match status" value="1"/>
</dbReference>
<dbReference type="GO" id="GO:0070006">
    <property type="term" value="F:metalloaminopeptidase activity"/>
    <property type="evidence" value="ECO:0007669"/>
    <property type="project" value="TreeGrafter"/>
</dbReference>
<name>A0A0P6BZ76_9CRUS</name>
<feature type="binding site" evidence="17">
    <location>
        <position position="345"/>
    </location>
    <ligand>
        <name>Zn(2+)</name>
        <dbReference type="ChEBI" id="CHEBI:29105"/>
        <note>catalytic</note>
    </ligand>
</feature>
<evidence type="ECO:0000256" key="4">
    <source>
        <dbReference type="ARBA" id="ARBA00022438"/>
    </source>
</evidence>
<keyword evidence="11 17" id="KW-0862">Zinc</keyword>
<dbReference type="PRINTS" id="PR00756">
    <property type="entry name" value="ALADIPTASE"/>
</dbReference>
<keyword evidence="8 17" id="KW-0479">Metal-binding</keyword>
<dbReference type="Gene3D" id="2.60.40.1730">
    <property type="entry name" value="tricorn interacting facor f3 domain"/>
    <property type="match status" value="1"/>
</dbReference>
<comment type="catalytic activity">
    <reaction evidence="1">
        <text>Release of an N-terminal amino acid, Xaa-|-Yaa- from a peptide, amide or arylamide. Xaa is preferably Ala, but may be most amino acids including Pro (slow action). When a terminal hydrophobic residue is followed by a prolyl residue, the two may be released as an intact Xaa-Pro dipeptide.</text>
        <dbReference type="EC" id="3.4.11.2"/>
    </reaction>
</comment>
<dbReference type="CDD" id="cd09601">
    <property type="entry name" value="M1_APN-Q_like"/>
    <property type="match status" value="1"/>
</dbReference>
<dbReference type="PANTHER" id="PTHR11533:SF294">
    <property type="entry name" value="THYROTROPIN-RELEASING HORMONE-DEGRADING ECTOENZYME"/>
    <property type="match status" value="1"/>
</dbReference>
<comment type="cofactor">
    <cofactor evidence="17 19">
        <name>Zn(2+)</name>
        <dbReference type="ChEBI" id="CHEBI:29105"/>
    </cofactor>
    <text evidence="17 19">Binds 1 zinc ion per subunit.</text>
</comment>
<dbReference type="AlphaFoldDB" id="A0A0P6BZ76"/>
<dbReference type="InterPro" id="IPR045357">
    <property type="entry name" value="Aminopeptidase_N-like_N"/>
</dbReference>
<dbReference type="GO" id="GO:0005615">
    <property type="term" value="C:extracellular space"/>
    <property type="evidence" value="ECO:0007669"/>
    <property type="project" value="TreeGrafter"/>
</dbReference>
<keyword evidence="9" id="KW-0732">Signal</keyword>
<dbReference type="Gene3D" id="1.10.390.10">
    <property type="entry name" value="Neutral Protease Domain 2"/>
    <property type="match status" value="1"/>
</dbReference>
<dbReference type="InterPro" id="IPR034016">
    <property type="entry name" value="M1_APN-typ"/>
</dbReference>
<evidence type="ECO:0000256" key="13">
    <source>
        <dbReference type="ARBA" id="ARBA00023136"/>
    </source>
</evidence>
<dbReference type="GO" id="GO:0005886">
    <property type="term" value="C:plasma membrane"/>
    <property type="evidence" value="ECO:0007669"/>
    <property type="project" value="UniProtKB-SubCell"/>
</dbReference>
<evidence type="ECO:0000256" key="14">
    <source>
        <dbReference type="ARBA" id="ARBA00023157"/>
    </source>
</evidence>
<dbReference type="FunFam" id="2.60.40.1730:FF:000022">
    <property type="entry name" value="Aminopeptidase"/>
    <property type="match status" value="1"/>
</dbReference>
<evidence type="ECO:0000256" key="18">
    <source>
        <dbReference type="PIRSR" id="PIRSR634016-4"/>
    </source>
</evidence>
<dbReference type="InterPro" id="IPR024571">
    <property type="entry name" value="ERAP1-like_C_dom"/>
</dbReference>
<dbReference type="InterPro" id="IPR042097">
    <property type="entry name" value="Aminopeptidase_N-like_N_sf"/>
</dbReference>
<dbReference type="FunFam" id="1.10.390.10:FF:000001">
    <property type="entry name" value="Aminopeptidase"/>
    <property type="match status" value="1"/>
</dbReference>
<dbReference type="PANTHER" id="PTHR11533">
    <property type="entry name" value="PROTEASE M1 ZINC METALLOPROTEASE"/>
    <property type="match status" value="1"/>
</dbReference>
<dbReference type="GO" id="GO:0006508">
    <property type="term" value="P:proteolysis"/>
    <property type="evidence" value="ECO:0007669"/>
    <property type="project" value="UniProtKB-KW"/>
</dbReference>
<evidence type="ECO:0000256" key="8">
    <source>
        <dbReference type="ARBA" id="ARBA00022723"/>
    </source>
</evidence>
<evidence type="ECO:0000256" key="9">
    <source>
        <dbReference type="ARBA" id="ARBA00022729"/>
    </source>
</evidence>
<dbReference type="OrthoDB" id="510539at2759"/>
<keyword evidence="6" id="KW-0449">Lipoprotein</keyword>
<dbReference type="InterPro" id="IPR001930">
    <property type="entry name" value="Peptidase_M1"/>
</dbReference>
<comment type="similarity">
    <text evidence="3 19">Belongs to the peptidase M1 family.</text>
</comment>
<dbReference type="GO" id="GO:0043171">
    <property type="term" value="P:peptide catabolic process"/>
    <property type="evidence" value="ECO:0007669"/>
    <property type="project" value="TreeGrafter"/>
</dbReference>